<protein>
    <recommendedName>
        <fullName evidence="1">Transposase-associated domain-containing protein</fullName>
    </recommendedName>
</protein>
<dbReference type="Pfam" id="PF13963">
    <property type="entry name" value="Transpos_assoc"/>
    <property type="match status" value="1"/>
</dbReference>
<reference evidence="2" key="1">
    <citation type="submission" date="2023-02" db="EMBL/GenBank/DDBJ databases">
        <title>Genome of toxic invasive species Heracleum sosnowskyi carries increased number of genes despite the absence of recent whole-genome duplications.</title>
        <authorList>
            <person name="Schelkunov M."/>
            <person name="Shtratnikova V."/>
            <person name="Makarenko M."/>
            <person name="Klepikova A."/>
            <person name="Omelchenko D."/>
            <person name="Novikova G."/>
            <person name="Obukhova E."/>
            <person name="Bogdanov V."/>
            <person name="Penin A."/>
            <person name="Logacheva M."/>
        </authorList>
    </citation>
    <scope>NUCLEOTIDE SEQUENCE</scope>
    <source>
        <strain evidence="2">Hsosn_3</strain>
        <tissue evidence="2">Leaf</tissue>
    </source>
</reference>
<evidence type="ECO:0000313" key="3">
    <source>
        <dbReference type="Proteomes" id="UP001237642"/>
    </source>
</evidence>
<comment type="caution">
    <text evidence="2">The sequence shown here is derived from an EMBL/GenBank/DDBJ whole genome shotgun (WGS) entry which is preliminary data.</text>
</comment>
<sequence>MSDGGNTWLSLPRYSYEYTKGVTNFVKKSVANFGVENEIKCPCRRFVTLENMDPDSFSYSVLIEWVKELKYDEIGGIYVQNEDNDGWTLMTDDRSLFKHMYATARSEIDYFIDCDVDKGTTPTKQMQPHVIVRPRSSLFKAKDKNAEKRKYVTLKNINDEKKRKMSLRKKLKFGNTTASPTKEGTTLLAATEEEETDDSGKKVGLSEYLQKFEVAGGATVPLGEKLKNIKSKAPGSMAAYLELRELQKTQS</sequence>
<gene>
    <name evidence="2" type="ORF">POM88_012600</name>
</gene>
<dbReference type="AlphaFoldDB" id="A0AAD8N1V5"/>
<keyword evidence="3" id="KW-1185">Reference proteome</keyword>
<dbReference type="Proteomes" id="UP001237642">
    <property type="component" value="Unassembled WGS sequence"/>
</dbReference>
<accession>A0AAD8N1V5</accession>
<dbReference type="EMBL" id="JAUIZM010000003">
    <property type="protein sequence ID" value="KAK1393544.1"/>
    <property type="molecule type" value="Genomic_DNA"/>
</dbReference>
<dbReference type="InterPro" id="IPR029480">
    <property type="entry name" value="Transpos_assoc"/>
</dbReference>
<evidence type="ECO:0000259" key="1">
    <source>
        <dbReference type="Pfam" id="PF13963"/>
    </source>
</evidence>
<proteinExistence type="predicted"/>
<feature type="domain" description="Transposase-associated" evidence="1">
    <location>
        <begin position="7"/>
        <end position="46"/>
    </location>
</feature>
<evidence type="ECO:0000313" key="2">
    <source>
        <dbReference type="EMBL" id="KAK1393544.1"/>
    </source>
</evidence>
<reference evidence="2" key="2">
    <citation type="submission" date="2023-05" db="EMBL/GenBank/DDBJ databases">
        <authorList>
            <person name="Schelkunov M.I."/>
        </authorList>
    </citation>
    <scope>NUCLEOTIDE SEQUENCE</scope>
    <source>
        <strain evidence="2">Hsosn_3</strain>
        <tissue evidence="2">Leaf</tissue>
    </source>
</reference>
<organism evidence="2 3">
    <name type="scientific">Heracleum sosnowskyi</name>
    <dbReference type="NCBI Taxonomy" id="360622"/>
    <lineage>
        <taxon>Eukaryota</taxon>
        <taxon>Viridiplantae</taxon>
        <taxon>Streptophyta</taxon>
        <taxon>Embryophyta</taxon>
        <taxon>Tracheophyta</taxon>
        <taxon>Spermatophyta</taxon>
        <taxon>Magnoliopsida</taxon>
        <taxon>eudicotyledons</taxon>
        <taxon>Gunneridae</taxon>
        <taxon>Pentapetalae</taxon>
        <taxon>asterids</taxon>
        <taxon>campanulids</taxon>
        <taxon>Apiales</taxon>
        <taxon>Apiaceae</taxon>
        <taxon>Apioideae</taxon>
        <taxon>apioid superclade</taxon>
        <taxon>Tordylieae</taxon>
        <taxon>Tordyliinae</taxon>
        <taxon>Heracleum</taxon>
    </lineage>
</organism>
<name>A0AAD8N1V5_9APIA</name>